<dbReference type="Gene3D" id="3.30.810.10">
    <property type="entry name" value="2-Layer Sandwich"/>
    <property type="match status" value="1"/>
</dbReference>
<feature type="compositionally biased region" description="Basic and acidic residues" evidence="7">
    <location>
        <begin position="17"/>
        <end position="41"/>
    </location>
</feature>
<feature type="region of interest" description="Disordered" evidence="7">
    <location>
        <begin position="1142"/>
        <end position="1221"/>
    </location>
</feature>
<feature type="region of interest" description="Disordered" evidence="7">
    <location>
        <begin position="633"/>
        <end position="676"/>
    </location>
</feature>
<keyword evidence="2 6" id="KW-0808">Transferase</keyword>
<gene>
    <name evidence="9" type="ORF">PPROV_000185600</name>
</gene>
<dbReference type="EMBL" id="BNJQ01000004">
    <property type="protein sequence ID" value="GHP03102.1"/>
    <property type="molecule type" value="Genomic_DNA"/>
</dbReference>
<organism evidence="9 10">
    <name type="scientific">Pycnococcus provasolii</name>
    <dbReference type="NCBI Taxonomy" id="41880"/>
    <lineage>
        <taxon>Eukaryota</taxon>
        <taxon>Viridiplantae</taxon>
        <taxon>Chlorophyta</taxon>
        <taxon>Pseudoscourfieldiophyceae</taxon>
        <taxon>Pseudoscourfieldiales</taxon>
        <taxon>Pycnococcaceae</taxon>
        <taxon>Pycnococcus</taxon>
    </lineage>
</organism>
<dbReference type="GO" id="GO:0000285">
    <property type="term" value="F:1-phosphatidylinositol-3-phosphate 5-kinase activity"/>
    <property type="evidence" value="ECO:0007669"/>
    <property type="project" value="UniProtKB-EC"/>
</dbReference>
<dbReference type="GO" id="GO:0046854">
    <property type="term" value="P:phosphatidylinositol phosphate biosynthetic process"/>
    <property type="evidence" value="ECO:0007669"/>
    <property type="project" value="TreeGrafter"/>
</dbReference>
<dbReference type="Pfam" id="PF00118">
    <property type="entry name" value="Cpn60_TCP1"/>
    <property type="match status" value="1"/>
</dbReference>
<dbReference type="OrthoDB" id="158357at2759"/>
<feature type="region of interest" description="Disordered" evidence="7">
    <location>
        <begin position="476"/>
        <end position="495"/>
    </location>
</feature>
<evidence type="ECO:0000256" key="4">
    <source>
        <dbReference type="ARBA" id="ARBA00022777"/>
    </source>
</evidence>
<sequence>MQQQQQPTATAAAAADDALRSSHEDGTSDGAHADELARVEEDASVSSGSGSATYAVSTSSTGDASGKLDYAAPSAMLQQPMPQLKQHASLSRQQSHQILPTSYGANENWFRDEGFSAVFDVPDPCADEATAEERRGALDAALDPLASEHLRHVVGHELRRHGVNPDAGAEPWRDIVHDLVSRAAKMYKSSHLRETRVMDVDAHVQVKKLPGGARGDSAVMRGVCFRKNLAHKKMVSSQEHPRLLLLSGALEYQRSEHRLSSMDALRESEHDYLKVVVSRIVDHGPSVVLVEKSVSRQAQELLLARGVSLALNVKAGVLKKLAEACGTSVYPASVVATSVPTLGTCAHFRVDRFSTTQTSGVGAKPQQGIVASANHTLMLFEDCSLSNSVSILLRGGEVEELRGVKQAVKVGLAVARHLLLERELVKHLCLTLPDDGQKKWKFDGYDWDSAHVRTWSCHIPGHPDDIFSNDETAELADGGNGVGDTDSITASQAASSTSDRIASEGAILSPDAQSLPKVPNDAYAPLASACALTLMSRNPELGLVCEASRVRQLRLHHTPSDATLLQWIEACLPVLGANCQNIDCGHGPEFHVRTYLRGDRRISCAVHKLSTHLALPGVNTVWVWHRRRDRCEEEPPAKGVDGVAGNSTPTKVPSMATSASSPELRRMDSNGDSGHDELRQVNAELKRSSETLGEFRAMQYGPPSGRVALSDDAKSSSFLGLLMLMFSGFDARAGESTIPLFDENTLWFMGMGTGIICFRAEVVLPCALQLPSSLVLRNEEAEQRASLCEADELIREACGIFRQLAMCARAADLERDGAIAATAAAEADDSGDGSNAAVGGLDCDAETSATQAAREASSVGEGGEAAKSNRVGALEQGFLSEVRKFWVDARAVGLCPISQNDGSASALAADVAADPLLLGWDATARADRKRASSDALSSLGYPRAHLLDMDGVRAFDAFTAQSLRLRVAEMENEWAPPLAAYRRAAVDLRVRATAAAAAAAAVDAANDGRGKHHSRHNSGDSVEAIASAVDAMHLHHRAHSHGGGETGETNGGQHHNVVVIRPHVIAPGRLPSALKSGGATVDVPVRENDPATMVCAALCHTRFQELCRQAHDRCCVGLEGTAASDAVLSNMEAHTVTVTFESGESDDKHPHGLISISALPSSEGHSVDALQPQPQPPSSSLVAEPAEPVATPVPVSPDRPSAKSATTTATPPRSANNSALAASSAARGAAAAAARSAVRFEDPAACKFVVTAYFAPQFREMRRRTFEGGEESFARALSRCDRWHPRGGKTSAFFAKSSDQRLIIKQLSRAEMSAVHEIGPHYFRHMAASFPADAPSSTSAAAPTSLAKIFGWYTLDVRRKDGTGSHFRMDLAVMENVLPSGGMGGRLPPVLPSGGVGGETWDLKGSTRGRLAPRSSPTWLDENLLASRRDDPLLLAEPREKHKLARALYRDTALLADLGVMDYSLICRVDVTRRLICCGMVDYLRTYTWDKQLESYVKASGILGGGIREPTVISPKHYKRRFRDALLGYFTSSCASTYQ</sequence>
<evidence type="ECO:0000256" key="3">
    <source>
        <dbReference type="ARBA" id="ARBA00022741"/>
    </source>
</evidence>
<feature type="domain" description="PIPK" evidence="8">
    <location>
        <begin position="1185"/>
        <end position="1530"/>
    </location>
</feature>
<dbReference type="EC" id="2.7.1.150" evidence="1"/>
<dbReference type="Pfam" id="PF01504">
    <property type="entry name" value="PIP5K"/>
    <property type="match status" value="1"/>
</dbReference>
<evidence type="ECO:0000256" key="7">
    <source>
        <dbReference type="SAM" id="MobiDB-lite"/>
    </source>
</evidence>
<dbReference type="FunFam" id="3.50.7.10:FF:000007">
    <property type="entry name" value="1-phosphatidylinositol 3-phosphate 5-kinase isoform X1"/>
    <property type="match status" value="1"/>
</dbReference>
<dbReference type="InterPro" id="IPR002423">
    <property type="entry name" value="Cpn60/GroEL/TCP-1"/>
</dbReference>
<dbReference type="Gene3D" id="3.50.7.10">
    <property type="entry name" value="GroEL"/>
    <property type="match status" value="1"/>
</dbReference>
<dbReference type="SMART" id="SM00330">
    <property type="entry name" value="PIPKc"/>
    <property type="match status" value="1"/>
</dbReference>
<protein>
    <recommendedName>
        <fullName evidence="1">1-phosphatidylinositol-3-phosphate 5-kinase</fullName>
        <ecNumber evidence="1">2.7.1.150</ecNumber>
    </recommendedName>
</protein>
<comment type="caution">
    <text evidence="9">The sequence shown here is derived from an EMBL/GenBank/DDBJ whole genome shotgun (WGS) entry which is preliminary data.</text>
</comment>
<keyword evidence="3 6" id="KW-0547">Nucleotide-binding</keyword>
<dbReference type="PROSITE" id="PS51455">
    <property type="entry name" value="PIPK"/>
    <property type="match status" value="1"/>
</dbReference>
<dbReference type="GO" id="GO:0010008">
    <property type="term" value="C:endosome membrane"/>
    <property type="evidence" value="ECO:0007669"/>
    <property type="project" value="TreeGrafter"/>
</dbReference>
<dbReference type="SUPFAM" id="SSF56104">
    <property type="entry name" value="SAICAR synthase-like"/>
    <property type="match status" value="1"/>
</dbReference>
<feature type="compositionally biased region" description="Low complexity" evidence="7">
    <location>
        <begin position="1178"/>
        <end position="1193"/>
    </location>
</feature>
<dbReference type="Proteomes" id="UP000660262">
    <property type="component" value="Unassembled WGS sequence"/>
</dbReference>
<accession>A0A830H922</accession>
<dbReference type="CDD" id="cd17300">
    <property type="entry name" value="PIPKc_PIKfyve"/>
    <property type="match status" value="1"/>
</dbReference>
<dbReference type="PANTHER" id="PTHR45748:SF7">
    <property type="entry name" value="1-PHOSPHATIDYLINOSITOL 3-PHOSPHATE 5-KINASE-RELATED"/>
    <property type="match status" value="1"/>
</dbReference>
<feature type="compositionally biased region" description="Polar residues" evidence="7">
    <location>
        <begin position="645"/>
        <end position="661"/>
    </location>
</feature>
<dbReference type="InterPro" id="IPR027409">
    <property type="entry name" value="GroEL-like_apical_dom_sf"/>
</dbReference>
<feature type="compositionally biased region" description="Low complexity" evidence="7">
    <location>
        <begin position="1"/>
        <end position="16"/>
    </location>
</feature>
<reference evidence="9" key="1">
    <citation type="submission" date="2020-10" db="EMBL/GenBank/DDBJ databases">
        <title>Unveiling of a novel bifunctional photoreceptor, Dualchrome1, isolated from a cosmopolitan green alga.</title>
        <authorList>
            <person name="Suzuki S."/>
            <person name="Kawachi M."/>
        </authorList>
    </citation>
    <scope>NUCLEOTIDE SEQUENCE</scope>
    <source>
        <strain evidence="9">NIES 2893</strain>
    </source>
</reference>
<keyword evidence="5 6" id="KW-0067">ATP-binding</keyword>
<dbReference type="PANTHER" id="PTHR45748">
    <property type="entry name" value="1-PHOSPHATIDYLINOSITOL 3-PHOSPHATE 5-KINASE-RELATED"/>
    <property type="match status" value="1"/>
</dbReference>
<keyword evidence="10" id="KW-1185">Reference proteome</keyword>
<dbReference type="SUPFAM" id="SSF52029">
    <property type="entry name" value="GroEL apical domain-like"/>
    <property type="match status" value="1"/>
</dbReference>
<evidence type="ECO:0000256" key="5">
    <source>
        <dbReference type="ARBA" id="ARBA00022840"/>
    </source>
</evidence>
<evidence type="ECO:0000256" key="6">
    <source>
        <dbReference type="PROSITE-ProRule" id="PRU00781"/>
    </source>
</evidence>
<feature type="compositionally biased region" description="Low complexity" evidence="7">
    <location>
        <begin position="1202"/>
        <end position="1221"/>
    </location>
</feature>
<feature type="compositionally biased region" description="Basic and acidic residues" evidence="7">
    <location>
        <begin position="663"/>
        <end position="676"/>
    </location>
</feature>
<proteinExistence type="predicted"/>
<evidence type="ECO:0000313" key="10">
    <source>
        <dbReference type="Proteomes" id="UP000660262"/>
    </source>
</evidence>
<dbReference type="InterPro" id="IPR027483">
    <property type="entry name" value="PInositol-4-P-4/5-kinase_C_sf"/>
</dbReference>
<feature type="region of interest" description="Disordered" evidence="7">
    <location>
        <begin position="1"/>
        <end position="67"/>
    </location>
</feature>
<keyword evidence="4 6" id="KW-0418">Kinase</keyword>
<evidence type="ECO:0000256" key="2">
    <source>
        <dbReference type="ARBA" id="ARBA00022679"/>
    </source>
</evidence>
<dbReference type="GO" id="GO:0005524">
    <property type="term" value="F:ATP binding"/>
    <property type="evidence" value="ECO:0007669"/>
    <property type="project" value="UniProtKB-UniRule"/>
</dbReference>
<dbReference type="InterPro" id="IPR044769">
    <property type="entry name" value="PIKfyve_PIPKc"/>
</dbReference>
<name>A0A830H922_9CHLO</name>
<evidence type="ECO:0000256" key="1">
    <source>
        <dbReference type="ARBA" id="ARBA00012009"/>
    </source>
</evidence>
<evidence type="ECO:0000313" key="9">
    <source>
        <dbReference type="EMBL" id="GHP03102.1"/>
    </source>
</evidence>
<dbReference type="Gene3D" id="3.30.800.10">
    <property type="entry name" value="Phosphatidylinositol Phosphate Kinase II Beta"/>
    <property type="match status" value="1"/>
</dbReference>
<dbReference type="InterPro" id="IPR027484">
    <property type="entry name" value="PInositol-4-P-5-kinase_N"/>
</dbReference>
<feature type="compositionally biased region" description="Low complexity" evidence="7">
    <location>
        <begin position="484"/>
        <end position="495"/>
    </location>
</feature>
<evidence type="ECO:0000259" key="8">
    <source>
        <dbReference type="PROSITE" id="PS51455"/>
    </source>
</evidence>
<feature type="compositionally biased region" description="Polar residues" evidence="7">
    <location>
        <begin position="44"/>
        <end position="63"/>
    </location>
</feature>
<dbReference type="InterPro" id="IPR002498">
    <property type="entry name" value="PInositol-4-P-4/5-kinase_core"/>
</dbReference>